<dbReference type="AlphaFoldDB" id="A0A833QRW3"/>
<dbReference type="EC" id="2.4.1.-" evidence="4"/>
<dbReference type="Pfam" id="PF00201">
    <property type="entry name" value="UDPGT"/>
    <property type="match status" value="1"/>
</dbReference>
<dbReference type="InterPro" id="IPR035595">
    <property type="entry name" value="UDP_glycos_trans_CS"/>
</dbReference>
<gene>
    <name evidence="6" type="ORF">FCM35_KLT08586</name>
</gene>
<dbReference type="PROSITE" id="PS00375">
    <property type="entry name" value="UDPGT"/>
    <property type="match status" value="1"/>
</dbReference>
<organism evidence="6 7">
    <name type="scientific">Carex littledalei</name>
    <dbReference type="NCBI Taxonomy" id="544730"/>
    <lineage>
        <taxon>Eukaryota</taxon>
        <taxon>Viridiplantae</taxon>
        <taxon>Streptophyta</taxon>
        <taxon>Embryophyta</taxon>
        <taxon>Tracheophyta</taxon>
        <taxon>Spermatophyta</taxon>
        <taxon>Magnoliopsida</taxon>
        <taxon>Liliopsida</taxon>
        <taxon>Poales</taxon>
        <taxon>Cyperaceae</taxon>
        <taxon>Cyperoideae</taxon>
        <taxon>Cariceae</taxon>
        <taxon>Carex</taxon>
        <taxon>Carex subgen. Euthyceras</taxon>
    </lineage>
</organism>
<dbReference type="PANTHER" id="PTHR11926">
    <property type="entry name" value="GLUCOSYL/GLUCURONOSYL TRANSFERASES"/>
    <property type="match status" value="1"/>
</dbReference>
<dbReference type="SUPFAM" id="SSF53756">
    <property type="entry name" value="UDP-Glycosyltransferase/glycogen phosphorylase"/>
    <property type="match status" value="1"/>
</dbReference>
<dbReference type="Gene3D" id="3.40.50.2000">
    <property type="entry name" value="Glycogen Phosphorylase B"/>
    <property type="match status" value="2"/>
</dbReference>
<protein>
    <recommendedName>
        <fullName evidence="4">Glycosyltransferase</fullName>
        <ecNumber evidence="4">2.4.1.-</ecNumber>
    </recommendedName>
</protein>
<keyword evidence="7" id="KW-1185">Reference proteome</keyword>
<dbReference type="CDD" id="cd03784">
    <property type="entry name" value="GT1_Gtf-like"/>
    <property type="match status" value="1"/>
</dbReference>
<evidence type="ECO:0000256" key="4">
    <source>
        <dbReference type="RuleBase" id="RU362057"/>
    </source>
</evidence>
<evidence type="ECO:0000256" key="1">
    <source>
        <dbReference type="ARBA" id="ARBA00009995"/>
    </source>
</evidence>
<evidence type="ECO:0000256" key="3">
    <source>
        <dbReference type="RuleBase" id="RU003718"/>
    </source>
</evidence>
<dbReference type="GO" id="GO:0080043">
    <property type="term" value="F:quercetin 3-O-glucosyltransferase activity"/>
    <property type="evidence" value="ECO:0007669"/>
    <property type="project" value="TreeGrafter"/>
</dbReference>
<dbReference type="Proteomes" id="UP000623129">
    <property type="component" value="Unassembled WGS sequence"/>
</dbReference>
<dbReference type="InterPro" id="IPR002213">
    <property type="entry name" value="UDP_glucos_trans"/>
</dbReference>
<proteinExistence type="inferred from homology"/>
<dbReference type="EMBL" id="SWLB01000018">
    <property type="protein sequence ID" value="KAF3326956.1"/>
    <property type="molecule type" value="Genomic_DNA"/>
</dbReference>
<evidence type="ECO:0000256" key="2">
    <source>
        <dbReference type="ARBA" id="ARBA00022679"/>
    </source>
</evidence>
<keyword evidence="2 3" id="KW-0808">Transferase</keyword>
<evidence type="ECO:0000313" key="7">
    <source>
        <dbReference type="Proteomes" id="UP000623129"/>
    </source>
</evidence>
<accession>A0A833QRW3</accession>
<comment type="caution">
    <text evidence="6">The sequence shown here is derived from an EMBL/GenBank/DDBJ whole genome shotgun (WGS) entry which is preliminary data.</text>
</comment>
<name>A0A833QRW3_9POAL</name>
<dbReference type="OrthoDB" id="5835829at2759"/>
<evidence type="ECO:0000313" key="6">
    <source>
        <dbReference type="EMBL" id="KAF3326956.1"/>
    </source>
</evidence>
<evidence type="ECO:0000256" key="5">
    <source>
        <dbReference type="SAM" id="MobiDB-lite"/>
    </source>
</evidence>
<feature type="region of interest" description="Disordered" evidence="5">
    <location>
        <begin position="456"/>
        <end position="476"/>
    </location>
</feature>
<comment type="similarity">
    <text evidence="1 3">Belongs to the UDP-glycosyltransferase family.</text>
</comment>
<reference evidence="6" key="1">
    <citation type="submission" date="2020-01" db="EMBL/GenBank/DDBJ databases">
        <title>Genome sequence of Kobresia littledalei, the first chromosome-level genome in the family Cyperaceae.</title>
        <authorList>
            <person name="Qu G."/>
        </authorList>
    </citation>
    <scope>NUCLEOTIDE SEQUENCE</scope>
    <source>
        <strain evidence="6">C.B.Clarke</strain>
        <tissue evidence="6">Leaf</tissue>
    </source>
</reference>
<dbReference type="FunFam" id="3.40.50.2000:FF:000019">
    <property type="entry name" value="Glycosyltransferase"/>
    <property type="match status" value="1"/>
</dbReference>
<sequence>MEPQLQNQQHFLIVTYPGQGHINPSRHLATKLVNSTGARVTLSTAFSAHRKMFTSHSSLDEEYHDGLIYYLPYSDGYDEGFKKDVHDHNQFMNESKVVGSRTLTGVINRLANDGRPVTCIIYTLLMSWVADVARNHGIPCALYWIQPATVLAVYYHYFHGYKDTITSQANDPMAMVKLPCLPPLKIRDLPSFLTITNKDDPFYVVLNYFSDTFATLERGLVAGEKPKVWVNSFDELEADAIKSVEKEVDLMGIGPVLSSKEGGAGKKSKDLFNTDDDTYLKWLDTKHDKSVTYISFGSLSVMNKRQMEEISHALKETERSFLWVVRKDNREEIGTKLEELVSETDGLVVEWCNQLEVLRHPSVGCFVTHCGWNSTLETLACGVPAVGVPQWSDQGTNARLMEEWGIGVRAEVGEDGVMEGEELKRCLEAVMGDGERGEKIREMAEFWKERARAAVAEGGSSERNLRALVAGNGDEK</sequence>
<dbReference type="GO" id="GO:0080044">
    <property type="term" value="F:quercetin 7-O-glucosyltransferase activity"/>
    <property type="evidence" value="ECO:0007669"/>
    <property type="project" value="TreeGrafter"/>
</dbReference>
<keyword evidence="3" id="KW-0328">Glycosyltransferase</keyword>
<dbReference type="PANTHER" id="PTHR11926:SF1534">
    <property type="entry name" value="GLYCOSYLTRANSFERASE"/>
    <property type="match status" value="1"/>
</dbReference>